<evidence type="ECO:0000256" key="2">
    <source>
        <dbReference type="SAM" id="MobiDB-lite"/>
    </source>
</evidence>
<keyword evidence="5" id="KW-1185">Reference proteome</keyword>
<keyword evidence="3" id="KW-0472">Membrane</keyword>
<dbReference type="OrthoDB" id="435980at2759"/>
<dbReference type="PANTHER" id="PTHR13414">
    <property type="entry name" value="HUEL-CATION TRANSPORTER"/>
    <property type="match status" value="1"/>
</dbReference>
<accession>A0A150G9Z5</accession>
<dbReference type="InterPro" id="IPR040177">
    <property type="entry name" value="SLC30A9"/>
</dbReference>
<protein>
    <submittedName>
        <fullName evidence="4">Uncharacterized protein</fullName>
    </submittedName>
</protein>
<keyword evidence="1" id="KW-0813">Transport</keyword>
<feature type="transmembrane region" description="Helical" evidence="3">
    <location>
        <begin position="6"/>
        <end position="23"/>
    </location>
</feature>
<dbReference type="GO" id="GO:0005783">
    <property type="term" value="C:endoplasmic reticulum"/>
    <property type="evidence" value="ECO:0007669"/>
    <property type="project" value="TreeGrafter"/>
</dbReference>
<keyword evidence="3" id="KW-0812">Transmembrane</keyword>
<name>A0A150G9Z5_GONPE</name>
<proteinExistence type="predicted"/>
<dbReference type="GO" id="GO:0006829">
    <property type="term" value="P:zinc ion transport"/>
    <property type="evidence" value="ECO:0007669"/>
    <property type="project" value="InterPro"/>
</dbReference>
<dbReference type="EMBL" id="LSYV01000042">
    <property type="protein sequence ID" value="KXZ46661.1"/>
    <property type="molecule type" value="Genomic_DNA"/>
</dbReference>
<feature type="compositionally biased region" description="Gly residues" evidence="2">
    <location>
        <begin position="268"/>
        <end position="283"/>
    </location>
</feature>
<comment type="caution">
    <text evidence="4">The sequence shown here is derived from an EMBL/GenBank/DDBJ whole genome shotgun (WGS) entry which is preliminary data.</text>
</comment>
<dbReference type="Proteomes" id="UP000075714">
    <property type="component" value="Unassembled WGS sequence"/>
</dbReference>
<evidence type="ECO:0000313" key="5">
    <source>
        <dbReference type="Proteomes" id="UP000075714"/>
    </source>
</evidence>
<evidence type="ECO:0000256" key="1">
    <source>
        <dbReference type="ARBA" id="ARBA00022448"/>
    </source>
</evidence>
<gene>
    <name evidence="4" type="ORF">GPECTOR_41g625</name>
</gene>
<reference evidence="5" key="1">
    <citation type="journal article" date="2016" name="Nat. Commun.">
        <title>The Gonium pectorale genome demonstrates co-option of cell cycle regulation during the evolution of multicellularity.</title>
        <authorList>
            <person name="Hanschen E.R."/>
            <person name="Marriage T.N."/>
            <person name="Ferris P.J."/>
            <person name="Hamaji T."/>
            <person name="Toyoda A."/>
            <person name="Fujiyama A."/>
            <person name="Neme R."/>
            <person name="Noguchi H."/>
            <person name="Minakuchi Y."/>
            <person name="Suzuki M."/>
            <person name="Kawai-Toyooka H."/>
            <person name="Smith D.R."/>
            <person name="Sparks H."/>
            <person name="Anderson J."/>
            <person name="Bakaric R."/>
            <person name="Luria V."/>
            <person name="Karger A."/>
            <person name="Kirschner M.W."/>
            <person name="Durand P.M."/>
            <person name="Michod R.E."/>
            <person name="Nozaki H."/>
            <person name="Olson B.J."/>
        </authorList>
    </citation>
    <scope>NUCLEOTIDE SEQUENCE [LARGE SCALE GENOMIC DNA]</scope>
    <source>
        <strain evidence="5">NIES-2863</strain>
    </source>
</reference>
<feature type="compositionally biased region" description="Low complexity" evidence="2">
    <location>
        <begin position="249"/>
        <end position="267"/>
    </location>
</feature>
<dbReference type="GO" id="GO:0008324">
    <property type="term" value="F:monoatomic cation transmembrane transporter activity"/>
    <property type="evidence" value="ECO:0007669"/>
    <property type="project" value="InterPro"/>
</dbReference>
<evidence type="ECO:0000313" key="4">
    <source>
        <dbReference type="EMBL" id="KXZ46661.1"/>
    </source>
</evidence>
<dbReference type="GO" id="GO:0006882">
    <property type="term" value="P:intracellular zinc ion homeostasis"/>
    <property type="evidence" value="ECO:0007669"/>
    <property type="project" value="TreeGrafter"/>
</dbReference>
<sequence>MWDAGGSILVGCLLGAIATFLVSKNRQLLIGRSMPAAEVRAVQSLLLSDPVVSGVLDTKTEELGPSVYRFKAEVAWNGDKVVERYLDRCGRERLVSELQAAARRGDRAAIEVLLRSYGRDLISAVGAEVDRIELDIQKMNPGIIYVDLETDRGRHDPRRGALVLGIAGAATAADPSLGGPGAAAATAAADDLSYTCSVPHYGAETVAAASTSGGGGGGGLELDLNQDRWVTATSEQDSPAGGSGGDGAASGRNPAAAAPRGAATGAEAGPGLGRGSEPGAGSG</sequence>
<organism evidence="4 5">
    <name type="scientific">Gonium pectorale</name>
    <name type="common">Green alga</name>
    <dbReference type="NCBI Taxonomy" id="33097"/>
    <lineage>
        <taxon>Eukaryota</taxon>
        <taxon>Viridiplantae</taxon>
        <taxon>Chlorophyta</taxon>
        <taxon>core chlorophytes</taxon>
        <taxon>Chlorophyceae</taxon>
        <taxon>CS clade</taxon>
        <taxon>Chlamydomonadales</taxon>
        <taxon>Volvocaceae</taxon>
        <taxon>Gonium</taxon>
    </lineage>
</organism>
<evidence type="ECO:0000256" key="3">
    <source>
        <dbReference type="SAM" id="Phobius"/>
    </source>
</evidence>
<dbReference type="PANTHER" id="PTHR13414:SF9">
    <property type="entry name" value="PROTON-COUPLED ZINC ANTIPORTER SLC30A9, MITOCHONDRIAL"/>
    <property type="match status" value="1"/>
</dbReference>
<dbReference type="STRING" id="33097.A0A150G9Z5"/>
<feature type="region of interest" description="Disordered" evidence="2">
    <location>
        <begin position="232"/>
        <end position="283"/>
    </location>
</feature>
<keyword evidence="3" id="KW-1133">Transmembrane helix</keyword>
<dbReference type="AlphaFoldDB" id="A0A150G9Z5"/>